<protein>
    <submittedName>
        <fullName evidence="1">Uncharacterized protein</fullName>
    </submittedName>
</protein>
<dbReference type="Proteomes" id="UP000249061">
    <property type="component" value="Unassembled WGS sequence"/>
</dbReference>
<gene>
    <name evidence="1" type="ORF">DI536_11840</name>
</gene>
<sequence length="403" mass="42445">MAVDILPLLDKLDALAPKFGRAQDDLRAMVSRGRAADYKGVMQNARLVLEALLRSLVTEELKQTPGKAMLDELVTKFRQQSNAGIVPTNILAHMGTVQAWGNLSAHDHAGSLGDSAVTVGLEEVVASLNSMVAILNWYADKKGLSSTSLPAVSSGSRSNIAAVAPRAPSRAPLFAAVGAIAAVGIVVAIIALKPSKADEVPEPPKPVVVDFSALDAVYVTRKEPIPPAACRRAEDAALLAKSASDVRSLGLIEKPSPEAAYLLARATFEELKKRSPALDTALSCPGFAAAQHLAGMMAIADGKMGEARPFLEAARSAAPSWLDNRAKLAGVLLQLDHQAEAVKEIDALISTDPDYAPGHLLRFSVLYGGGEQAEGLKSLCRAEKLGSAQARQKAEDLRIDCAK</sequence>
<evidence type="ECO:0000313" key="2">
    <source>
        <dbReference type="Proteomes" id="UP000249061"/>
    </source>
</evidence>
<name>A0A2W5TGW9_9BACT</name>
<reference evidence="1 2" key="1">
    <citation type="submission" date="2017-08" db="EMBL/GenBank/DDBJ databases">
        <title>Infants hospitalized years apart are colonized by the same room-sourced microbial strains.</title>
        <authorList>
            <person name="Brooks B."/>
            <person name="Olm M.R."/>
            <person name="Firek B.A."/>
            <person name="Baker R."/>
            <person name="Thomas B.C."/>
            <person name="Morowitz M.J."/>
            <person name="Banfield J.F."/>
        </authorList>
    </citation>
    <scope>NUCLEOTIDE SEQUENCE [LARGE SCALE GENOMIC DNA]</scope>
    <source>
        <strain evidence="1">S2_003_000_R2_14</strain>
    </source>
</reference>
<dbReference type="AlphaFoldDB" id="A0A2W5TGW9"/>
<proteinExistence type="predicted"/>
<comment type="caution">
    <text evidence="1">The sequence shown here is derived from an EMBL/GenBank/DDBJ whole genome shotgun (WGS) entry which is preliminary data.</text>
</comment>
<dbReference type="EMBL" id="QFQP01000008">
    <property type="protein sequence ID" value="PZR14002.1"/>
    <property type="molecule type" value="Genomic_DNA"/>
</dbReference>
<dbReference type="SUPFAM" id="SSF48452">
    <property type="entry name" value="TPR-like"/>
    <property type="match status" value="1"/>
</dbReference>
<dbReference type="InterPro" id="IPR011990">
    <property type="entry name" value="TPR-like_helical_dom_sf"/>
</dbReference>
<organism evidence="1 2">
    <name type="scientific">Archangium gephyra</name>
    <dbReference type="NCBI Taxonomy" id="48"/>
    <lineage>
        <taxon>Bacteria</taxon>
        <taxon>Pseudomonadati</taxon>
        <taxon>Myxococcota</taxon>
        <taxon>Myxococcia</taxon>
        <taxon>Myxococcales</taxon>
        <taxon>Cystobacterineae</taxon>
        <taxon>Archangiaceae</taxon>
        <taxon>Archangium</taxon>
    </lineage>
</organism>
<dbReference type="Gene3D" id="1.25.40.10">
    <property type="entry name" value="Tetratricopeptide repeat domain"/>
    <property type="match status" value="1"/>
</dbReference>
<accession>A0A2W5TGW9</accession>
<evidence type="ECO:0000313" key="1">
    <source>
        <dbReference type="EMBL" id="PZR14002.1"/>
    </source>
</evidence>